<organism evidence="1">
    <name type="scientific">marine sediment metagenome</name>
    <dbReference type="NCBI Taxonomy" id="412755"/>
    <lineage>
        <taxon>unclassified sequences</taxon>
        <taxon>metagenomes</taxon>
        <taxon>ecological metagenomes</taxon>
    </lineage>
</organism>
<protein>
    <submittedName>
        <fullName evidence="1">Uncharacterized protein</fullName>
    </submittedName>
</protein>
<sequence length="29" mass="3559">FEYFCKINFHPYPYIEGEQAMILLSENVY</sequence>
<evidence type="ECO:0000313" key="1">
    <source>
        <dbReference type="EMBL" id="KKL47445.1"/>
    </source>
</evidence>
<dbReference type="EMBL" id="LAZR01033662">
    <property type="protein sequence ID" value="KKL47445.1"/>
    <property type="molecule type" value="Genomic_DNA"/>
</dbReference>
<proteinExistence type="predicted"/>
<gene>
    <name evidence="1" type="ORF">LCGC14_2335460</name>
</gene>
<comment type="caution">
    <text evidence="1">The sequence shown here is derived from an EMBL/GenBank/DDBJ whole genome shotgun (WGS) entry which is preliminary data.</text>
</comment>
<reference evidence="1" key="1">
    <citation type="journal article" date="2015" name="Nature">
        <title>Complex archaea that bridge the gap between prokaryotes and eukaryotes.</title>
        <authorList>
            <person name="Spang A."/>
            <person name="Saw J.H."/>
            <person name="Jorgensen S.L."/>
            <person name="Zaremba-Niedzwiedzka K."/>
            <person name="Martijn J."/>
            <person name="Lind A.E."/>
            <person name="van Eijk R."/>
            <person name="Schleper C."/>
            <person name="Guy L."/>
            <person name="Ettema T.J."/>
        </authorList>
    </citation>
    <scope>NUCLEOTIDE SEQUENCE</scope>
</reference>
<accession>A0A0F9ERE2</accession>
<dbReference type="AlphaFoldDB" id="A0A0F9ERE2"/>
<feature type="non-terminal residue" evidence="1">
    <location>
        <position position="1"/>
    </location>
</feature>
<name>A0A0F9ERE2_9ZZZZ</name>